<evidence type="ECO:0000256" key="1">
    <source>
        <dbReference type="ARBA" id="ARBA00009477"/>
    </source>
</evidence>
<comment type="similarity">
    <text evidence="1">Belongs to the membrane fusion protein (MFP) (TC 8.A.1) family.</text>
</comment>
<dbReference type="Gene3D" id="2.40.50.100">
    <property type="match status" value="1"/>
</dbReference>
<dbReference type="SUPFAM" id="SSF111369">
    <property type="entry name" value="HlyD-like secretion proteins"/>
    <property type="match status" value="1"/>
</dbReference>
<feature type="domain" description="YknX-like C-terminal permuted SH3-like" evidence="4">
    <location>
        <begin position="283"/>
        <end position="350"/>
    </location>
</feature>
<feature type="signal peptide" evidence="2">
    <location>
        <begin position="1"/>
        <end position="21"/>
    </location>
</feature>
<dbReference type="GO" id="GO:1990281">
    <property type="term" value="C:efflux pump complex"/>
    <property type="evidence" value="ECO:0007669"/>
    <property type="project" value="TreeGrafter"/>
</dbReference>
<evidence type="ECO:0000259" key="4">
    <source>
        <dbReference type="Pfam" id="PF25989"/>
    </source>
</evidence>
<dbReference type="Pfam" id="PF25917">
    <property type="entry name" value="BSH_RND"/>
    <property type="match status" value="1"/>
</dbReference>
<keyword evidence="6" id="KW-1185">Reference proteome</keyword>
<organism evidence="5 6">
    <name type="scientific">endosymbiont of Escarpia spicata</name>
    <dbReference type="NCBI Taxonomy" id="2200908"/>
    <lineage>
        <taxon>Bacteria</taxon>
        <taxon>Pseudomonadati</taxon>
        <taxon>Pseudomonadota</taxon>
        <taxon>Gammaproteobacteria</taxon>
        <taxon>sulfur-oxidizing symbionts</taxon>
    </lineage>
</organism>
<dbReference type="PANTHER" id="PTHR30469:SF15">
    <property type="entry name" value="HLYD FAMILY OF SECRETION PROTEINS"/>
    <property type="match status" value="1"/>
</dbReference>
<dbReference type="GO" id="GO:0015562">
    <property type="term" value="F:efflux transmembrane transporter activity"/>
    <property type="evidence" value="ECO:0007669"/>
    <property type="project" value="TreeGrafter"/>
</dbReference>
<sequence>MNHFFLGSAWLLFTLSTLVSAAPPNDIPPPQATPVTMTRAVQTTMISSTMVRGEVESPSTPHIAAKVSAEVDSIKVDEGMQVQSGQLLAALDDETFKISEEIASAEIQRLQILIENQQRILKRNKELFSKNLTSQSVLDDALTALKQSQAELIGTRAKLKEVRYQLSHTRVTSPVDGIIQQRTVSRGDYVKPGTLLFQIASTDSLRARLYFPETLAASVHLGMKVELTQGGKTVTGKVTHIRPMLEESNRALHALADFQNEGNWKPGSSIIARVILNEHTQAVAVPEKALVRRPAGMVLYRIKGDAVTEQVVTTDLKQGDLIEVTSGVSAGDSIVLDGATWLTDGARVEIQETGQ</sequence>
<feature type="chain" id="PRO_5016653735" evidence="2">
    <location>
        <begin position="22"/>
        <end position="355"/>
    </location>
</feature>
<dbReference type="InterPro" id="IPR058625">
    <property type="entry name" value="MdtA-like_BSH"/>
</dbReference>
<protein>
    <submittedName>
        <fullName evidence="5">Uncharacterized protein</fullName>
    </submittedName>
</protein>
<dbReference type="PANTHER" id="PTHR30469">
    <property type="entry name" value="MULTIDRUG RESISTANCE PROTEIN MDTA"/>
    <property type="match status" value="1"/>
</dbReference>
<dbReference type="Proteomes" id="UP000254771">
    <property type="component" value="Unassembled WGS sequence"/>
</dbReference>
<dbReference type="InterPro" id="IPR006143">
    <property type="entry name" value="RND_pump_MFP"/>
</dbReference>
<comment type="caution">
    <text evidence="5">The sequence shown here is derived from an EMBL/GenBank/DDBJ whole genome shotgun (WGS) entry which is preliminary data.</text>
</comment>
<evidence type="ECO:0000313" key="5">
    <source>
        <dbReference type="EMBL" id="RDH83577.1"/>
    </source>
</evidence>
<dbReference type="AlphaFoldDB" id="A0A370DGX3"/>
<dbReference type="EMBL" id="QFXE01000018">
    <property type="protein sequence ID" value="RDH83577.1"/>
    <property type="molecule type" value="Genomic_DNA"/>
</dbReference>
<dbReference type="Gene3D" id="2.40.30.170">
    <property type="match status" value="1"/>
</dbReference>
<accession>A0A370DGX3</accession>
<dbReference type="Gene3D" id="2.40.420.20">
    <property type="match status" value="1"/>
</dbReference>
<dbReference type="InterPro" id="IPR058637">
    <property type="entry name" value="YknX-like_C"/>
</dbReference>
<evidence type="ECO:0000256" key="2">
    <source>
        <dbReference type="SAM" id="SignalP"/>
    </source>
</evidence>
<evidence type="ECO:0000313" key="6">
    <source>
        <dbReference type="Proteomes" id="UP000254771"/>
    </source>
</evidence>
<dbReference type="Gene3D" id="1.10.287.470">
    <property type="entry name" value="Helix hairpin bin"/>
    <property type="match status" value="1"/>
</dbReference>
<dbReference type="NCBIfam" id="TIGR01730">
    <property type="entry name" value="RND_mfp"/>
    <property type="match status" value="1"/>
</dbReference>
<gene>
    <name evidence="5" type="ORF">DIZ78_13760</name>
</gene>
<proteinExistence type="inferred from homology"/>
<feature type="domain" description="Multidrug resistance protein MdtA-like barrel-sandwich hybrid" evidence="3">
    <location>
        <begin position="62"/>
        <end position="196"/>
    </location>
</feature>
<dbReference type="Pfam" id="PF25989">
    <property type="entry name" value="YknX_C"/>
    <property type="match status" value="1"/>
</dbReference>
<name>A0A370DGX3_9GAMM</name>
<evidence type="ECO:0000259" key="3">
    <source>
        <dbReference type="Pfam" id="PF25917"/>
    </source>
</evidence>
<keyword evidence="2" id="KW-0732">Signal</keyword>
<reference evidence="5 6" key="1">
    <citation type="journal article" date="2018" name="ISME J.">
        <title>Endosymbiont genomes yield clues of tubeworm success.</title>
        <authorList>
            <person name="Li Y."/>
            <person name="Liles M.R."/>
            <person name="Halanych K.M."/>
        </authorList>
    </citation>
    <scope>NUCLEOTIDE SEQUENCE [LARGE SCALE GENOMIC DNA]</scope>
    <source>
        <strain evidence="5">A1462</strain>
    </source>
</reference>